<feature type="transmembrane region" description="Helical" evidence="1">
    <location>
        <begin position="150"/>
        <end position="181"/>
    </location>
</feature>
<protein>
    <submittedName>
        <fullName evidence="2">Uncharacterized protein</fullName>
    </submittedName>
</protein>
<dbReference type="EMBL" id="DXCF01000015">
    <property type="protein sequence ID" value="HIZ09424.1"/>
    <property type="molecule type" value="Genomic_DNA"/>
</dbReference>
<feature type="transmembrane region" description="Helical" evidence="1">
    <location>
        <begin position="111"/>
        <end position="138"/>
    </location>
</feature>
<dbReference type="Proteomes" id="UP000824025">
    <property type="component" value="Unassembled WGS sequence"/>
</dbReference>
<feature type="transmembrane region" description="Helical" evidence="1">
    <location>
        <begin position="202"/>
        <end position="224"/>
    </location>
</feature>
<dbReference type="AlphaFoldDB" id="A0A9D2D6H3"/>
<evidence type="ECO:0000256" key="1">
    <source>
        <dbReference type="SAM" id="Phobius"/>
    </source>
</evidence>
<accession>A0A9D2D6H3</accession>
<feature type="transmembrane region" description="Helical" evidence="1">
    <location>
        <begin position="69"/>
        <end position="90"/>
    </location>
</feature>
<reference evidence="2" key="1">
    <citation type="journal article" date="2021" name="PeerJ">
        <title>Extensive microbial diversity within the chicken gut microbiome revealed by metagenomics and culture.</title>
        <authorList>
            <person name="Gilroy R."/>
            <person name="Ravi A."/>
            <person name="Getino M."/>
            <person name="Pursley I."/>
            <person name="Horton D.L."/>
            <person name="Alikhan N.F."/>
            <person name="Baker D."/>
            <person name="Gharbi K."/>
            <person name="Hall N."/>
            <person name="Watson M."/>
            <person name="Adriaenssens E.M."/>
            <person name="Foster-Nyarko E."/>
            <person name="Jarju S."/>
            <person name="Secka A."/>
            <person name="Antonio M."/>
            <person name="Oren A."/>
            <person name="Chaudhuri R.R."/>
            <person name="La Ragione R."/>
            <person name="Hildebrand F."/>
            <person name="Pallen M.J."/>
        </authorList>
    </citation>
    <scope>NUCLEOTIDE SEQUENCE</scope>
    <source>
        <strain evidence="2">CHK192-19661</strain>
    </source>
</reference>
<proteinExistence type="predicted"/>
<keyword evidence="1" id="KW-0812">Transmembrane</keyword>
<reference evidence="2" key="2">
    <citation type="submission" date="2021-04" db="EMBL/GenBank/DDBJ databases">
        <authorList>
            <person name="Gilroy R."/>
        </authorList>
    </citation>
    <scope>NUCLEOTIDE SEQUENCE</scope>
    <source>
        <strain evidence="2">CHK192-19661</strain>
    </source>
</reference>
<feature type="transmembrane region" description="Helical" evidence="1">
    <location>
        <begin position="12"/>
        <end position="30"/>
    </location>
</feature>
<organism evidence="2 3">
    <name type="scientific">Candidatus Borkfalkia avicola</name>
    <dbReference type="NCBI Taxonomy" id="2838503"/>
    <lineage>
        <taxon>Bacteria</taxon>
        <taxon>Bacillati</taxon>
        <taxon>Bacillota</taxon>
        <taxon>Clostridia</taxon>
        <taxon>Christensenellales</taxon>
        <taxon>Christensenellaceae</taxon>
        <taxon>Candidatus Borkfalkia</taxon>
    </lineage>
</organism>
<evidence type="ECO:0000313" key="2">
    <source>
        <dbReference type="EMBL" id="HIZ09424.1"/>
    </source>
</evidence>
<gene>
    <name evidence="2" type="ORF">H9726_02930</name>
</gene>
<name>A0A9D2D6H3_9FIRM</name>
<comment type="caution">
    <text evidence="2">The sequence shown here is derived from an EMBL/GenBank/DDBJ whole genome shotgun (WGS) entry which is preliminary data.</text>
</comment>
<sequence>MKYIGSALRYMFKNFIFVFLFALIPSYFFAMTVDTDNARVLTQELISADGGVTFSGLFTFFSPVNAGGWPYALVCLAALAVSLPFLFGFIEKHMRIGSRSFKGLAGRFNTNFITTLVLTLLGTAVYELWALLAAGLIFAESLILTGIAYAAVAIATYAAMVALVCYLLSAFLTWLPCLLVTGYRFFDALDYSNQICTGHKGGLFLACFLPAAAGLVLEVAAVALSGFTELPLFLITELLFLFFMLYYASLMFVAYFRLTGEERMDLKKKFG</sequence>
<keyword evidence="1" id="KW-1133">Transmembrane helix</keyword>
<feature type="transmembrane region" description="Helical" evidence="1">
    <location>
        <begin position="230"/>
        <end position="258"/>
    </location>
</feature>
<keyword evidence="1" id="KW-0472">Membrane</keyword>
<evidence type="ECO:0000313" key="3">
    <source>
        <dbReference type="Proteomes" id="UP000824025"/>
    </source>
</evidence>